<accession>A0AAW3SBC5</accession>
<dbReference type="AlphaFoldDB" id="A0AAW3SBC5"/>
<feature type="region of interest" description="Disordered" evidence="1">
    <location>
        <begin position="1"/>
        <end position="50"/>
    </location>
</feature>
<feature type="compositionally biased region" description="Pro residues" evidence="1">
    <location>
        <begin position="9"/>
        <end position="23"/>
    </location>
</feature>
<comment type="caution">
    <text evidence="2">The sequence shown here is derived from an EMBL/GenBank/DDBJ whole genome shotgun (WGS) entry which is preliminary data.</text>
</comment>
<dbReference type="EMBL" id="RAUE01000042">
    <property type="protein sequence ID" value="MBA0313584.1"/>
    <property type="molecule type" value="Genomic_DNA"/>
</dbReference>
<evidence type="ECO:0000313" key="2">
    <source>
        <dbReference type="EMBL" id="MBA0313584.1"/>
    </source>
</evidence>
<sequence length="50" mass="4836">APATAPATAPAPAPAKPNQPAAPAPAARPEGSRLAQPPQASYAPLQGDRA</sequence>
<name>A0AAW3SBC5_STEMA</name>
<evidence type="ECO:0000256" key="1">
    <source>
        <dbReference type="SAM" id="MobiDB-lite"/>
    </source>
</evidence>
<feature type="non-terminal residue" evidence="2">
    <location>
        <position position="1"/>
    </location>
</feature>
<protein>
    <submittedName>
        <fullName evidence="2">Fimbrial protein</fullName>
    </submittedName>
</protein>
<reference evidence="2" key="2">
    <citation type="journal article" date="2020" name="Front. Microbiol.">
        <title>Genetic Variants of the DSF Quorum Sensing System in Stenotrophomonas maltophilia Influence Virulence and Resistance Phenotypes Among Genotypically Diverse Clinical Isolates.</title>
        <authorList>
            <person name="Yero D."/>
            <person name="Huedo P."/>
            <person name="Conchillo-Sole O."/>
            <person name="Martinez-Servat S."/>
            <person name="Mamat U."/>
            <person name="Coves X."/>
            <person name="Llanas F."/>
            <person name="Roca I."/>
            <person name="Vila J."/>
            <person name="Schaible U.E."/>
            <person name="Daura X."/>
            <person name="Gibert I."/>
        </authorList>
    </citation>
    <scope>NUCLEOTIDE SEQUENCE</scope>
    <source>
        <strain evidence="2">OG156</strain>
    </source>
</reference>
<dbReference type="Proteomes" id="UP000822271">
    <property type="component" value="Unassembled WGS sequence"/>
</dbReference>
<organism evidence="2 3">
    <name type="scientific">Stenotrophomonas maltophilia</name>
    <name type="common">Pseudomonas maltophilia</name>
    <name type="synonym">Xanthomonas maltophilia</name>
    <dbReference type="NCBI Taxonomy" id="40324"/>
    <lineage>
        <taxon>Bacteria</taxon>
        <taxon>Pseudomonadati</taxon>
        <taxon>Pseudomonadota</taxon>
        <taxon>Gammaproteobacteria</taxon>
        <taxon>Lysobacterales</taxon>
        <taxon>Lysobacteraceae</taxon>
        <taxon>Stenotrophomonas</taxon>
        <taxon>Stenotrophomonas maltophilia group</taxon>
    </lineage>
</organism>
<evidence type="ECO:0000313" key="3">
    <source>
        <dbReference type="Proteomes" id="UP000822271"/>
    </source>
</evidence>
<proteinExistence type="predicted"/>
<reference evidence="2" key="1">
    <citation type="submission" date="2018-09" db="EMBL/GenBank/DDBJ databases">
        <authorList>
            <person name="Groschel M."/>
            <person name="Kohl T."/>
            <person name="Conchillo-Sole O."/>
            <person name="Mamat U."/>
            <person name="Yero D."/>
            <person name="Niemann S."/>
            <person name="Daura X."/>
            <person name="Gibert I."/>
        </authorList>
    </citation>
    <scope>NUCLEOTIDE SEQUENCE</scope>
    <source>
        <strain evidence="2">OG156</strain>
    </source>
</reference>
<gene>
    <name evidence="2" type="ORF">D7Y33_21645</name>
</gene>